<dbReference type="Pfam" id="PF00702">
    <property type="entry name" value="Hydrolase"/>
    <property type="match status" value="1"/>
</dbReference>
<evidence type="ECO:0000313" key="1">
    <source>
        <dbReference type="EMBL" id="REH47151.1"/>
    </source>
</evidence>
<dbReference type="Proteomes" id="UP000256269">
    <property type="component" value="Unassembled WGS sequence"/>
</dbReference>
<dbReference type="Gene3D" id="3.40.50.1000">
    <property type="entry name" value="HAD superfamily/HAD-like"/>
    <property type="match status" value="1"/>
</dbReference>
<dbReference type="InterPro" id="IPR052898">
    <property type="entry name" value="ACAD10-like"/>
</dbReference>
<dbReference type="AlphaFoldDB" id="A0A3E0HL44"/>
<protein>
    <submittedName>
        <fullName evidence="1">Putative hydrolase of the HAD superfamily</fullName>
    </submittedName>
</protein>
<proteinExistence type="predicted"/>
<dbReference type="InterPro" id="IPR006439">
    <property type="entry name" value="HAD-SF_hydro_IA"/>
</dbReference>
<sequence length="230" mass="24774">MCLTLSTYRLVGTIATVPDNRVVDAVVFDYGGVLTTPLSATTGGWLAADGIDPAGFAALMQAWLGRDAEPDNPIHLLETGALPVAEFERQFAARLVSTTGAPVVAEGVLGRLFAAMSPSEEMNQLVRDLRERGQRIGLLSNSWGNDYPHDVLDELCDVVVISGEVGLRKPDEPIYRLLLDRLDLPAERVVFVDDFTANVRAAQAIGMHGIRHVDPASTRAALAELLGEDL</sequence>
<evidence type="ECO:0000313" key="2">
    <source>
        <dbReference type="Proteomes" id="UP000256269"/>
    </source>
</evidence>
<keyword evidence="2" id="KW-1185">Reference proteome</keyword>
<dbReference type="InterPro" id="IPR036412">
    <property type="entry name" value="HAD-like_sf"/>
</dbReference>
<dbReference type="NCBIfam" id="TIGR01509">
    <property type="entry name" value="HAD-SF-IA-v3"/>
    <property type="match status" value="1"/>
</dbReference>
<dbReference type="InterPro" id="IPR023198">
    <property type="entry name" value="PGP-like_dom2"/>
</dbReference>
<accession>A0A3E0HL44</accession>
<dbReference type="PANTHER" id="PTHR47829:SF1">
    <property type="entry name" value="HAD FAMILY PHOSPHATASE"/>
    <property type="match status" value="1"/>
</dbReference>
<dbReference type="CDD" id="cd02603">
    <property type="entry name" value="HAD_sEH-N_like"/>
    <property type="match status" value="1"/>
</dbReference>
<reference evidence="1 2" key="1">
    <citation type="submission" date="2018-08" db="EMBL/GenBank/DDBJ databases">
        <title>Genomic Encyclopedia of Archaeal and Bacterial Type Strains, Phase II (KMG-II): from individual species to whole genera.</title>
        <authorList>
            <person name="Goeker M."/>
        </authorList>
    </citation>
    <scope>NUCLEOTIDE SEQUENCE [LARGE SCALE GENOMIC DNA]</scope>
    <source>
        <strain evidence="1 2">DSM 45791</strain>
    </source>
</reference>
<dbReference type="Gene3D" id="1.10.150.240">
    <property type="entry name" value="Putative phosphatase, domain 2"/>
    <property type="match status" value="1"/>
</dbReference>
<name>A0A3E0HL44_9PSEU</name>
<organism evidence="1 2">
    <name type="scientific">Kutzneria buriramensis</name>
    <dbReference type="NCBI Taxonomy" id="1045776"/>
    <lineage>
        <taxon>Bacteria</taxon>
        <taxon>Bacillati</taxon>
        <taxon>Actinomycetota</taxon>
        <taxon>Actinomycetes</taxon>
        <taxon>Pseudonocardiales</taxon>
        <taxon>Pseudonocardiaceae</taxon>
        <taxon>Kutzneria</taxon>
    </lineage>
</organism>
<dbReference type="PRINTS" id="PR00413">
    <property type="entry name" value="HADHALOGNASE"/>
</dbReference>
<dbReference type="SUPFAM" id="SSF56784">
    <property type="entry name" value="HAD-like"/>
    <property type="match status" value="1"/>
</dbReference>
<keyword evidence="1" id="KW-0378">Hydrolase</keyword>
<dbReference type="PANTHER" id="PTHR47829">
    <property type="entry name" value="HYDROLASE, PUTATIVE (AFU_ORTHOLOGUE AFUA_1G12880)-RELATED"/>
    <property type="match status" value="1"/>
</dbReference>
<dbReference type="GO" id="GO:0016787">
    <property type="term" value="F:hydrolase activity"/>
    <property type="evidence" value="ECO:0007669"/>
    <property type="project" value="UniProtKB-KW"/>
</dbReference>
<comment type="caution">
    <text evidence="1">The sequence shown here is derived from an EMBL/GenBank/DDBJ whole genome shotgun (WGS) entry which is preliminary data.</text>
</comment>
<dbReference type="InterPro" id="IPR023214">
    <property type="entry name" value="HAD_sf"/>
</dbReference>
<dbReference type="EMBL" id="QUNO01000006">
    <property type="protein sequence ID" value="REH47151.1"/>
    <property type="molecule type" value="Genomic_DNA"/>
</dbReference>
<gene>
    <name evidence="1" type="ORF">BCF44_106316</name>
</gene>